<dbReference type="AlphaFoldDB" id="A0A6C0F571"/>
<proteinExistence type="predicted"/>
<protein>
    <submittedName>
        <fullName evidence="1">Uncharacterized protein</fullName>
    </submittedName>
</protein>
<dbReference type="EMBL" id="MN739026">
    <property type="protein sequence ID" value="QHT35729.1"/>
    <property type="molecule type" value="Genomic_DNA"/>
</dbReference>
<organism evidence="1">
    <name type="scientific">viral metagenome</name>
    <dbReference type="NCBI Taxonomy" id="1070528"/>
    <lineage>
        <taxon>unclassified sequences</taxon>
        <taxon>metagenomes</taxon>
        <taxon>organismal metagenomes</taxon>
    </lineage>
</organism>
<evidence type="ECO:0000313" key="1">
    <source>
        <dbReference type="EMBL" id="QHT35729.1"/>
    </source>
</evidence>
<reference evidence="1" key="1">
    <citation type="journal article" date="2020" name="Nature">
        <title>Giant virus diversity and host interactions through global metagenomics.</title>
        <authorList>
            <person name="Schulz F."/>
            <person name="Roux S."/>
            <person name="Paez-Espino D."/>
            <person name="Jungbluth S."/>
            <person name="Walsh D.A."/>
            <person name="Denef V.J."/>
            <person name="McMahon K.D."/>
            <person name="Konstantinidis K.T."/>
            <person name="Eloe-Fadrosh E.A."/>
            <person name="Kyrpides N.C."/>
            <person name="Woyke T."/>
        </authorList>
    </citation>
    <scope>NUCLEOTIDE SEQUENCE</scope>
    <source>
        <strain evidence="1">GVMAG-M-3300009181-41</strain>
    </source>
</reference>
<accession>A0A6C0F571</accession>
<sequence length="85" mass="9908">MYMYFSVTEVEELFTTFDYKNLLTAVNTHFKEEARAQGIEVTSTAYYNPGENKGVIVYAYCNEYVYVNNLQHAYGNDFVTIKFNT</sequence>
<name>A0A6C0F571_9ZZZZ</name>